<keyword evidence="4" id="KW-0325">Glycoprotein</keyword>
<keyword evidence="2" id="KW-0719">Serine esterase</keyword>
<reference evidence="6 7" key="1">
    <citation type="journal article" date="2020" name="Cell">
        <title>Large-Scale Comparative Analyses of Tick Genomes Elucidate Their Genetic Diversity and Vector Capacities.</title>
        <authorList>
            <consortium name="Tick Genome and Microbiome Consortium (TIGMIC)"/>
            <person name="Jia N."/>
            <person name="Wang J."/>
            <person name="Shi W."/>
            <person name="Du L."/>
            <person name="Sun Y."/>
            <person name="Zhan W."/>
            <person name="Jiang J.F."/>
            <person name="Wang Q."/>
            <person name="Zhang B."/>
            <person name="Ji P."/>
            <person name="Bell-Sakyi L."/>
            <person name="Cui X.M."/>
            <person name="Yuan T.T."/>
            <person name="Jiang B.G."/>
            <person name="Yang W.F."/>
            <person name="Lam T.T."/>
            <person name="Chang Q.C."/>
            <person name="Ding S.J."/>
            <person name="Wang X.J."/>
            <person name="Zhu J.G."/>
            <person name="Ruan X.D."/>
            <person name="Zhao L."/>
            <person name="Wei J.T."/>
            <person name="Ye R.Z."/>
            <person name="Que T.C."/>
            <person name="Du C.H."/>
            <person name="Zhou Y.H."/>
            <person name="Cheng J.X."/>
            <person name="Dai P.F."/>
            <person name="Guo W.B."/>
            <person name="Han X.H."/>
            <person name="Huang E.J."/>
            <person name="Li L.F."/>
            <person name="Wei W."/>
            <person name="Gao Y.C."/>
            <person name="Liu J.Z."/>
            <person name="Shao H.Z."/>
            <person name="Wang X."/>
            <person name="Wang C.C."/>
            <person name="Yang T.C."/>
            <person name="Huo Q.B."/>
            <person name="Li W."/>
            <person name="Chen H.Y."/>
            <person name="Chen S.E."/>
            <person name="Zhou L.G."/>
            <person name="Ni X.B."/>
            <person name="Tian J.H."/>
            <person name="Sheng Y."/>
            <person name="Liu T."/>
            <person name="Pan Y.S."/>
            <person name="Xia L.Y."/>
            <person name="Li J."/>
            <person name="Zhao F."/>
            <person name="Cao W.C."/>
        </authorList>
    </citation>
    <scope>NUCLEOTIDE SEQUENCE [LARGE SCALE GENOMIC DNA]</scope>
    <source>
        <strain evidence="6">HaeL-2018</strain>
    </source>
</reference>
<sequence>MVKENPRLLTRDEVSFYLILLFQHVLSESPREVTSHYLRDVKPEDGRGALAAAGDAIGDFLFQCPVNYFAEALAARNSTVYMYHFDHRPTYSWWEEWLGVAHFDEFFFVFGTLFRDMHMATFEELEFSSKLIQMWTTFAKKGKVPKIRGRRWPKFTPKRPLYLNLNPKNFTVGWEPHADNCRVWERFLKVSPENAVAR</sequence>
<feature type="domain" description="Carboxylesterase type B" evidence="5">
    <location>
        <begin position="18"/>
        <end position="184"/>
    </location>
</feature>
<accession>A0A9J6G2C6</accession>
<keyword evidence="7" id="KW-1185">Reference proteome</keyword>
<dbReference type="VEuPathDB" id="VectorBase:HLOH_050484"/>
<dbReference type="Pfam" id="PF00135">
    <property type="entry name" value="COesterase"/>
    <property type="match status" value="1"/>
</dbReference>
<organism evidence="6 7">
    <name type="scientific">Haemaphysalis longicornis</name>
    <name type="common">Bush tick</name>
    <dbReference type="NCBI Taxonomy" id="44386"/>
    <lineage>
        <taxon>Eukaryota</taxon>
        <taxon>Metazoa</taxon>
        <taxon>Ecdysozoa</taxon>
        <taxon>Arthropoda</taxon>
        <taxon>Chelicerata</taxon>
        <taxon>Arachnida</taxon>
        <taxon>Acari</taxon>
        <taxon>Parasitiformes</taxon>
        <taxon>Ixodida</taxon>
        <taxon>Ixodoidea</taxon>
        <taxon>Ixodidae</taxon>
        <taxon>Haemaphysalinae</taxon>
        <taxon>Haemaphysalis</taxon>
    </lineage>
</organism>
<dbReference type="PANTHER" id="PTHR43918">
    <property type="entry name" value="ACETYLCHOLINESTERASE"/>
    <property type="match status" value="1"/>
</dbReference>
<evidence type="ECO:0000259" key="5">
    <source>
        <dbReference type="Pfam" id="PF00135"/>
    </source>
</evidence>
<dbReference type="GO" id="GO:0019695">
    <property type="term" value="P:choline metabolic process"/>
    <property type="evidence" value="ECO:0007669"/>
    <property type="project" value="TreeGrafter"/>
</dbReference>
<evidence type="ECO:0000256" key="4">
    <source>
        <dbReference type="ARBA" id="ARBA00023180"/>
    </source>
</evidence>
<keyword evidence="3" id="KW-0378">Hydrolase</keyword>
<dbReference type="InterPro" id="IPR029058">
    <property type="entry name" value="AB_hydrolase_fold"/>
</dbReference>
<dbReference type="SUPFAM" id="SSF53474">
    <property type="entry name" value="alpha/beta-Hydrolases"/>
    <property type="match status" value="1"/>
</dbReference>
<dbReference type="GO" id="GO:0006581">
    <property type="term" value="P:acetylcholine catabolic process"/>
    <property type="evidence" value="ECO:0007669"/>
    <property type="project" value="TreeGrafter"/>
</dbReference>
<dbReference type="AlphaFoldDB" id="A0A9J6G2C6"/>
<dbReference type="Proteomes" id="UP000821853">
    <property type="component" value="Chromosome 2"/>
</dbReference>
<comment type="similarity">
    <text evidence="1">Belongs to the type-B carboxylesterase/lipase family.</text>
</comment>
<dbReference type="GO" id="GO:0005886">
    <property type="term" value="C:plasma membrane"/>
    <property type="evidence" value="ECO:0007669"/>
    <property type="project" value="TreeGrafter"/>
</dbReference>
<dbReference type="OrthoDB" id="6430787at2759"/>
<evidence type="ECO:0000313" key="7">
    <source>
        <dbReference type="Proteomes" id="UP000821853"/>
    </source>
</evidence>
<protein>
    <recommendedName>
        <fullName evidence="5">Carboxylesterase type B domain-containing protein</fullName>
    </recommendedName>
</protein>
<comment type="caution">
    <text evidence="6">The sequence shown here is derived from an EMBL/GenBank/DDBJ whole genome shotgun (WGS) entry which is preliminary data.</text>
</comment>
<evidence type="ECO:0000256" key="3">
    <source>
        <dbReference type="ARBA" id="ARBA00022801"/>
    </source>
</evidence>
<dbReference type="GO" id="GO:0003990">
    <property type="term" value="F:acetylcholinesterase activity"/>
    <property type="evidence" value="ECO:0007669"/>
    <property type="project" value="TreeGrafter"/>
</dbReference>
<dbReference type="OMA" id="WDRINDG"/>
<dbReference type="GO" id="GO:0005615">
    <property type="term" value="C:extracellular space"/>
    <property type="evidence" value="ECO:0007669"/>
    <property type="project" value="TreeGrafter"/>
</dbReference>
<dbReference type="InterPro" id="IPR002018">
    <property type="entry name" value="CarbesteraseB"/>
</dbReference>
<evidence type="ECO:0000256" key="1">
    <source>
        <dbReference type="ARBA" id="ARBA00005964"/>
    </source>
</evidence>
<evidence type="ECO:0000256" key="2">
    <source>
        <dbReference type="ARBA" id="ARBA00022487"/>
    </source>
</evidence>
<evidence type="ECO:0000313" key="6">
    <source>
        <dbReference type="EMBL" id="KAH9368632.1"/>
    </source>
</evidence>
<proteinExistence type="inferred from homology"/>
<dbReference type="PANTHER" id="PTHR43918:SF4">
    <property type="entry name" value="CARBOXYLIC ESTER HYDROLASE"/>
    <property type="match status" value="1"/>
</dbReference>
<dbReference type="EMBL" id="JABSTR010000004">
    <property type="protein sequence ID" value="KAH9368632.1"/>
    <property type="molecule type" value="Genomic_DNA"/>
</dbReference>
<gene>
    <name evidence="6" type="ORF">HPB48_004651</name>
</gene>
<name>A0A9J6G2C6_HAELO</name>
<dbReference type="Gene3D" id="3.40.50.1820">
    <property type="entry name" value="alpha/beta hydrolase"/>
    <property type="match status" value="1"/>
</dbReference>
<dbReference type="InterPro" id="IPR050654">
    <property type="entry name" value="AChE-related_enzymes"/>
</dbReference>